<dbReference type="Pfam" id="PF00672">
    <property type="entry name" value="HAMP"/>
    <property type="match status" value="1"/>
</dbReference>
<evidence type="ECO:0000256" key="4">
    <source>
        <dbReference type="ARBA" id="ARBA00022475"/>
    </source>
</evidence>
<keyword evidence="10 18" id="KW-0418">Kinase</keyword>
<dbReference type="RefSeq" id="WP_038069633.1">
    <property type="nucleotide sequence ID" value="NZ_FOVB01000008.1"/>
</dbReference>
<dbReference type="eggNOG" id="COG0642">
    <property type="taxonomic scope" value="Bacteria"/>
</dbReference>
<dbReference type="InterPro" id="IPR004358">
    <property type="entry name" value="Sig_transdc_His_kin-like_C"/>
</dbReference>
<dbReference type="PANTHER" id="PTHR44936:SF5">
    <property type="entry name" value="SENSOR HISTIDINE KINASE ENVZ"/>
    <property type="match status" value="1"/>
</dbReference>
<dbReference type="InterPro" id="IPR003594">
    <property type="entry name" value="HATPase_dom"/>
</dbReference>
<dbReference type="SUPFAM" id="SSF47384">
    <property type="entry name" value="Homodimeric domain of signal transducing histidine kinase"/>
    <property type="match status" value="1"/>
</dbReference>
<dbReference type="PROSITE" id="PS50885">
    <property type="entry name" value="HAMP"/>
    <property type="match status" value="1"/>
</dbReference>
<dbReference type="Pfam" id="PF00512">
    <property type="entry name" value="HisKA"/>
    <property type="match status" value="1"/>
</dbReference>
<dbReference type="GO" id="GO:0000155">
    <property type="term" value="F:phosphorelay sensor kinase activity"/>
    <property type="evidence" value="ECO:0007669"/>
    <property type="project" value="InterPro"/>
</dbReference>
<keyword evidence="8 15" id="KW-0812">Transmembrane</keyword>
<evidence type="ECO:0000256" key="1">
    <source>
        <dbReference type="ARBA" id="ARBA00000085"/>
    </source>
</evidence>
<proteinExistence type="predicted"/>
<evidence type="ECO:0000313" key="18">
    <source>
        <dbReference type="EMBL" id="KEP68020.1"/>
    </source>
</evidence>
<accession>A0A074TCX2</accession>
<evidence type="ECO:0000256" key="5">
    <source>
        <dbReference type="ARBA" id="ARBA00022519"/>
    </source>
</evidence>
<evidence type="ECO:0000256" key="3">
    <source>
        <dbReference type="ARBA" id="ARBA00012438"/>
    </source>
</evidence>
<dbReference type="SMART" id="SM00387">
    <property type="entry name" value="HATPase_c"/>
    <property type="match status" value="1"/>
</dbReference>
<comment type="subcellular location">
    <subcellularLocation>
        <location evidence="2">Cell inner membrane</location>
        <topology evidence="2">Multi-pass membrane protein</topology>
    </subcellularLocation>
</comment>
<keyword evidence="9" id="KW-0547">Nucleotide-binding</keyword>
<dbReference type="SMART" id="SM00388">
    <property type="entry name" value="HisKA"/>
    <property type="match status" value="1"/>
</dbReference>
<evidence type="ECO:0000256" key="10">
    <source>
        <dbReference type="ARBA" id="ARBA00022777"/>
    </source>
</evidence>
<dbReference type="CDD" id="cd00082">
    <property type="entry name" value="HisKA"/>
    <property type="match status" value="1"/>
</dbReference>
<feature type="domain" description="Histidine kinase" evidence="16">
    <location>
        <begin position="244"/>
        <end position="444"/>
    </location>
</feature>
<dbReference type="SMART" id="SM00304">
    <property type="entry name" value="HAMP"/>
    <property type="match status" value="1"/>
</dbReference>
<evidence type="ECO:0000256" key="6">
    <source>
        <dbReference type="ARBA" id="ARBA00022553"/>
    </source>
</evidence>
<keyword evidence="6" id="KW-0597">Phosphoprotein</keyword>
<keyword evidence="14 15" id="KW-0472">Membrane</keyword>
<evidence type="ECO:0000256" key="11">
    <source>
        <dbReference type="ARBA" id="ARBA00022840"/>
    </source>
</evidence>
<dbReference type="CDD" id="cd06225">
    <property type="entry name" value="HAMP"/>
    <property type="match status" value="1"/>
</dbReference>
<keyword evidence="12 15" id="KW-1133">Transmembrane helix</keyword>
<dbReference type="Gene3D" id="3.30.565.10">
    <property type="entry name" value="Histidine kinase-like ATPase, C-terminal domain"/>
    <property type="match status" value="1"/>
</dbReference>
<dbReference type="Proteomes" id="UP000027725">
    <property type="component" value="Unassembled WGS sequence"/>
</dbReference>
<gene>
    <name evidence="18" type="ORF">DL1_16640</name>
</gene>
<keyword evidence="13" id="KW-0902">Two-component regulatory system</keyword>
<dbReference type="SUPFAM" id="SSF55874">
    <property type="entry name" value="ATPase domain of HSP90 chaperone/DNA topoisomerase II/histidine kinase"/>
    <property type="match status" value="1"/>
</dbReference>
<dbReference type="InterPro" id="IPR036890">
    <property type="entry name" value="HATPase_C_sf"/>
</dbReference>
<evidence type="ECO:0000259" key="17">
    <source>
        <dbReference type="PROSITE" id="PS50885"/>
    </source>
</evidence>
<dbReference type="Gene3D" id="1.10.287.130">
    <property type="match status" value="1"/>
</dbReference>
<dbReference type="PRINTS" id="PR00344">
    <property type="entry name" value="BCTRLSENSOR"/>
</dbReference>
<dbReference type="GO" id="GO:0005524">
    <property type="term" value="F:ATP binding"/>
    <property type="evidence" value="ECO:0007669"/>
    <property type="project" value="UniProtKB-KW"/>
</dbReference>
<dbReference type="InterPro" id="IPR036097">
    <property type="entry name" value="HisK_dim/P_sf"/>
</dbReference>
<feature type="transmembrane region" description="Helical" evidence="15">
    <location>
        <begin position="165"/>
        <end position="184"/>
    </location>
</feature>
<sequence>MNFGWLKQMMPRGLYGRAALILILPVVTIQLVVSVVFIQRHFERVTRQMTQSMVREIELLDTVARTAPTPALAKSRMGAVDSILGLSARYPAPEALAHALGDKRSWFDFTGLVVISTLRARIDNIRYIDLSDGENRVTVVLDAPLGPLSLSFSRDRVSASNPHQLLVLMVFVSVLMTLVAYLFLRNQLRPIRRLADAAEAFGKGRHISYRVSGANEVRSAGSAFLDMRNRIERQIEQRTLMLSGVSHDLRTPLTRLRLGLSMMPEGPDVEAMERDVDEMNRLVDAFLDFARDGASQGEPVKCDICDFVSGVVEDSARAGQNVTLRGCEGSGEATFRPDALRRALENLIGNAVRYGTRAEVIVTISQKGWRVAVVDDGPGIAPERREEAVRPFTRLDPARNQDRGQGVGLGLSIAADILRSHGGSLKLGESAQLGGLRAEMILPR</sequence>
<comment type="caution">
    <text evidence="18">The sequence shown here is derived from an EMBL/GenBank/DDBJ whole genome shotgun (WGS) entry which is preliminary data.</text>
</comment>
<organism evidence="18 19">
    <name type="scientific">Thioclava dalianensis</name>
    <dbReference type="NCBI Taxonomy" id="1185766"/>
    <lineage>
        <taxon>Bacteria</taxon>
        <taxon>Pseudomonadati</taxon>
        <taxon>Pseudomonadota</taxon>
        <taxon>Alphaproteobacteria</taxon>
        <taxon>Rhodobacterales</taxon>
        <taxon>Paracoccaceae</taxon>
        <taxon>Thioclava</taxon>
    </lineage>
</organism>
<evidence type="ECO:0000256" key="8">
    <source>
        <dbReference type="ARBA" id="ARBA00022692"/>
    </source>
</evidence>
<dbReference type="GO" id="GO:0005886">
    <property type="term" value="C:plasma membrane"/>
    <property type="evidence" value="ECO:0007669"/>
    <property type="project" value="UniProtKB-SubCell"/>
</dbReference>
<protein>
    <recommendedName>
        <fullName evidence="3">histidine kinase</fullName>
        <ecNumber evidence="3">2.7.13.3</ecNumber>
    </recommendedName>
</protein>
<dbReference type="PROSITE" id="PS50109">
    <property type="entry name" value="HIS_KIN"/>
    <property type="match status" value="1"/>
</dbReference>
<reference evidence="18 19" key="1">
    <citation type="submission" date="2014-03" db="EMBL/GenBank/DDBJ databases">
        <title>The draft genome sequence of Thioclava dalianensis DLFJ1-1.</title>
        <authorList>
            <person name="Lai Q."/>
            <person name="Shao Z."/>
        </authorList>
    </citation>
    <scope>NUCLEOTIDE SEQUENCE [LARGE SCALE GENOMIC DNA]</scope>
    <source>
        <strain evidence="18 19">DLFJ1-1</strain>
    </source>
</reference>
<dbReference type="InterPro" id="IPR003660">
    <property type="entry name" value="HAMP_dom"/>
</dbReference>
<dbReference type="InterPro" id="IPR050980">
    <property type="entry name" value="2C_sensor_his_kinase"/>
</dbReference>
<dbReference type="InterPro" id="IPR003661">
    <property type="entry name" value="HisK_dim/P_dom"/>
</dbReference>
<evidence type="ECO:0000313" key="19">
    <source>
        <dbReference type="Proteomes" id="UP000027725"/>
    </source>
</evidence>
<name>A0A074TCX2_9RHOB</name>
<evidence type="ECO:0000256" key="13">
    <source>
        <dbReference type="ARBA" id="ARBA00023012"/>
    </source>
</evidence>
<dbReference type="InterPro" id="IPR005467">
    <property type="entry name" value="His_kinase_dom"/>
</dbReference>
<dbReference type="EMBL" id="JHEH01000050">
    <property type="protein sequence ID" value="KEP68020.1"/>
    <property type="molecule type" value="Genomic_DNA"/>
</dbReference>
<comment type="catalytic activity">
    <reaction evidence="1">
        <text>ATP + protein L-histidine = ADP + protein N-phospho-L-histidine.</text>
        <dbReference type="EC" id="2.7.13.3"/>
    </reaction>
</comment>
<dbReference type="AlphaFoldDB" id="A0A074TCX2"/>
<dbReference type="EC" id="2.7.13.3" evidence="3"/>
<evidence type="ECO:0000256" key="14">
    <source>
        <dbReference type="ARBA" id="ARBA00023136"/>
    </source>
</evidence>
<dbReference type="STRING" id="1185766.SAMN05216224_10818"/>
<evidence type="ECO:0000256" key="15">
    <source>
        <dbReference type="SAM" id="Phobius"/>
    </source>
</evidence>
<keyword evidence="5" id="KW-0997">Cell inner membrane</keyword>
<dbReference type="Pfam" id="PF02518">
    <property type="entry name" value="HATPase_c"/>
    <property type="match status" value="1"/>
</dbReference>
<dbReference type="OrthoDB" id="9804645at2"/>
<evidence type="ECO:0000256" key="9">
    <source>
        <dbReference type="ARBA" id="ARBA00022741"/>
    </source>
</evidence>
<evidence type="ECO:0000256" key="7">
    <source>
        <dbReference type="ARBA" id="ARBA00022679"/>
    </source>
</evidence>
<dbReference type="PANTHER" id="PTHR44936">
    <property type="entry name" value="SENSOR PROTEIN CREC"/>
    <property type="match status" value="1"/>
</dbReference>
<keyword evidence="7" id="KW-0808">Transferase</keyword>
<keyword evidence="4" id="KW-1003">Cell membrane</keyword>
<keyword evidence="11" id="KW-0067">ATP-binding</keyword>
<evidence type="ECO:0000259" key="16">
    <source>
        <dbReference type="PROSITE" id="PS50109"/>
    </source>
</evidence>
<evidence type="ECO:0000256" key="12">
    <source>
        <dbReference type="ARBA" id="ARBA00022989"/>
    </source>
</evidence>
<feature type="domain" description="HAMP" evidence="17">
    <location>
        <begin position="185"/>
        <end position="236"/>
    </location>
</feature>
<keyword evidence="19" id="KW-1185">Reference proteome</keyword>
<evidence type="ECO:0000256" key="2">
    <source>
        <dbReference type="ARBA" id="ARBA00004429"/>
    </source>
</evidence>